<evidence type="ECO:0000256" key="6">
    <source>
        <dbReference type="PIRSR" id="PIRSR001220-2"/>
    </source>
</evidence>
<evidence type="ECO:0000256" key="1">
    <source>
        <dbReference type="ARBA" id="ARBA00010518"/>
    </source>
</evidence>
<reference evidence="11 12" key="1">
    <citation type="submission" date="2021-11" db="EMBL/GenBank/DDBJ databases">
        <title>Lacrimispora sp. nov. NSJ-141 isolated from human feces.</title>
        <authorList>
            <person name="Abdugheni R."/>
        </authorList>
    </citation>
    <scope>NUCLEOTIDE SEQUENCE [LARGE SCALE GENOMIC DNA]</scope>
    <source>
        <strain evidence="11 12">NSJ-141</strain>
    </source>
</reference>
<feature type="domain" description="L-asparaginase N-terminal" evidence="9">
    <location>
        <begin position="3"/>
        <end position="188"/>
    </location>
</feature>
<evidence type="ECO:0000256" key="3">
    <source>
        <dbReference type="ARBA" id="ARBA00022801"/>
    </source>
</evidence>
<dbReference type="InterPro" id="IPR040919">
    <property type="entry name" value="Asparaginase_C"/>
</dbReference>
<dbReference type="InterPro" id="IPR041725">
    <property type="entry name" value="L-asparaginase_I"/>
</dbReference>
<proteinExistence type="inferred from homology"/>
<protein>
    <recommendedName>
        <fullName evidence="2">asparaginase</fullName>
        <ecNumber evidence="2">3.5.1.1</ecNumber>
    </recommendedName>
</protein>
<dbReference type="PIRSF" id="PIRSF500176">
    <property type="entry name" value="L_ASNase"/>
    <property type="match status" value="1"/>
</dbReference>
<feature type="binding site" evidence="6">
    <location>
        <position position="54"/>
    </location>
    <ligand>
        <name>substrate</name>
    </ligand>
</feature>
<evidence type="ECO:0000256" key="4">
    <source>
        <dbReference type="ARBA" id="ARBA00049366"/>
    </source>
</evidence>
<dbReference type="InterPro" id="IPR006034">
    <property type="entry name" value="Asparaginase/glutaminase-like"/>
</dbReference>
<evidence type="ECO:0000256" key="7">
    <source>
        <dbReference type="PROSITE-ProRule" id="PRU10099"/>
    </source>
</evidence>
<evidence type="ECO:0000259" key="9">
    <source>
        <dbReference type="Pfam" id="PF00710"/>
    </source>
</evidence>
<evidence type="ECO:0000256" key="8">
    <source>
        <dbReference type="PROSITE-ProRule" id="PRU10100"/>
    </source>
</evidence>
<evidence type="ECO:0000259" key="10">
    <source>
        <dbReference type="Pfam" id="PF17763"/>
    </source>
</evidence>
<dbReference type="Gene3D" id="3.40.50.1170">
    <property type="entry name" value="L-asparaginase, N-terminal domain"/>
    <property type="match status" value="1"/>
</dbReference>
<comment type="similarity">
    <text evidence="1">Belongs to the asparaginase 1 family.</text>
</comment>
<dbReference type="CDD" id="cd08963">
    <property type="entry name" value="L-asparaginase_I"/>
    <property type="match status" value="1"/>
</dbReference>
<dbReference type="Proteomes" id="UP001299265">
    <property type="component" value="Unassembled WGS sequence"/>
</dbReference>
<dbReference type="Gene3D" id="3.40.50.40">
    <property type="match status" value="1"/>
</dbReference>
<dbReference type="NCBIfam" id="TIGR00519">
    <property type="entry name" value="asnASE_I"/>
    <property type="match status" value="1"/>
</dbReference>
<dbReference type="PROSITE" id="PS51732">
    <property type="entry name" value="ASN_GLN_ASE_3"/>
    <property type="match status" value="1"/>
</dbReference>
<dbReference type="InterPro" id="IPR020827">
    <property type="entry name" value="Asparaginase/glutaminase_AS1"/>
</dbReference>
<dbReference type="SUPFAM" id="SSF53774">
    <property type="entry name" value="Glutaminase/Asparaginase"/>
    <property type="match status" value="1"/>
</dbReference>
<accession>A0AAP2RLF0</accession>
<dbReference type="GO" id="GO:0004067">
    <property type="term" value="F:asparaginase activity"/>
    <property type="evidence" value="ECO:0007669"/>
    <property type="project" value="UniProtKB-UniRule"/>
</dbReference>
<dbReference type="InterPro" id="IPR027475">
    <property type="entry name" value="Asparaginase/glutaminase_AS2"/>
</dbReference>
<organism evidence="11 12">
    <name type="scientific">Lientehia hominis</name>
    <dbReference type="NCBI Taxonomy" id="2897778"/>
    <lineage>
        <taxon>Bacteria</taxon>
        <taxon>Bacillati</taxon>
        <taxon>Bacillota</taxon>
        <taxon>Clostridia</taxon>
        <taxon>Lachnospirales</taxon>
        <taxon>Lachnospiraceae</taxon>
        <taxon>Lientehia</taxon>
    </lineage>
</organism>
<feature type="domain" description="Asparaginase/glutaminase C-terminal" evidence="10">
    <location>
        <begin position="205"/>
        <end position="321"/>
    </location>
</feature>
<dbReference type="PANTHER" id="PTHR11707">
    <property type="entry name" value="L-ASPARAGINASE"/>
    <property type="match status" value="1"/>
</dbReference>
<keyword evidence="12" id="KW-1185">Reference proteome</keyword>
<dbReference type="PIRSF" id="PIRSF001220">
    <property type="entry name" value="L-ASNase_gatD"/>
    <property type="match status" value="1"/>
</dbReference>
<dbReference type="PRINTS" id="PR00139">
    <property type="entry name" value="ASNGLNASE"/>
</dbReference>
<dbReference type="SMART" id="SM00870">
    <property type="entry name" value="Asparaginase"/>
    <property type="match status" value="1"/>
</dbReference>
<evidence type="ECO:0000256" key="2">
    <source>
        <dbReference type="ARBA" id="ARBA00012920"/>
    </source>
</evidence>
<comment type="caution">
    <text evidence="11">The sequence shown here is derived from an EMBL/GenBank/DDBJ whole genome shotgun (WGS) entry which is preliminary data.</text>
</comment>
<dbReference type="SFLD" id="SFLDS00057">
    <property type="entry name" value="Glutaminase/Asparaginase"/>
    <property type="match status" value="1"/>
</dbReference>
<evidence type="ECO:0000313" key="11">
    <source>
        <dbReference type="EMBL" id="MCD2493290.1"/>
    </source>
</evidence>
<feature type="active site" evidence="7">
    <location>
        <position position="12"/>
    </location>
</feature>
<evidence type="ECO:0000256" key="5">
    <source>
        <dbReference type="PIRSR" id="PIRSR001220-1"/>
    </source>
</evidence>
<dbReference type="EMBL" id="JAJNOR010000007">
    <property type="protein sequence ID" value="MCD2493290.1"/>
    <property type="molecule type" value="Genomic_DNA"/>
</dbReference>
<name>A0AAP2RLF0_9FIRM</name>
<dbReference type="EC" id="3.5.1.1" evidence="2"/>
<keyword evidence="3" id="KW-0378">Hydrolase</keyword>
<dbReference type="InterPro" id="IPR006033">
    <property type="entry name" value="AsnA_fam"/>
</dbReference>
<dbReference type="Pfam" id="PF00710">
    <property type="entry name" value="Asparaginase"/>
    <property type="match status" value="1"/>
</dbReference>
<dbReference type="GO" id="GO:0006520">
    <property type="term" value="P:amino acid metabolic process"/>
    <property type="evidence" value="ECO:0007669"/>
    <property type="project" value="InterPro"/>
</dbReference>
<dbReference type="AlphaFoldDB" id="A0AAP2RLF0"/>
<dbReference type="InterPro" id="IPR037152">
    <property type="entry name" value="L-asparaginase_N_sf"/>
</dbReference>
<feature type="active site" description="O-isoaspartyl threonine intermediate" evidence="5">
    <location>
        <position position="12"/>
    </location>
</feature>
<dbReference type="PANTHER" id="PTHR11707:SF28">
    <property type="entry name" value="60 KDA LYSOPHOSPHOLIPASE"/>
    <property type="match status" value="1"/>
</dbReference>
<comment type="catalytic activity">
    <reaction evidence="4">
        <text>L-asparagine + H2O = L-aspartate + NH4(+)</text>
        <dbReference type="Rhea" id="RHEA:21016"/>
        <dbReference type="ChEBI" id="CHEBI:15377"/>
        <dbReference type="ChEBI" id="CHEBI:28938"/>
        <dbReference type="ChEBI" id="CHEBI:29991"/>
        <dbReference type="ChEBI" id="CHEBI:58048"/>
        <dbReference type="EC" id="3.5.1.1"/>
    </reaction>
</comment>
<gene>
    <name evidence="11" type="ORF">LQE92_11755</name>
</gene>
<dbReference type="InterPro" id="IPR027474">
    <property type="entry name" value="L-asparaginase_N"/>
</dbReference>
<feature type="active site" evidence="8">
    <location>
        <position position="85"/>
    </location>
</feature>
<dbReference type="InterPro" id="IPR036152">
    <property type="entry name" value="Asp/glu_Ase-like_sf"/>
</dbReference>
<dbReference type="RefSeq" id="WP_231063150.1">
    <property type="nucleotide sequence ID" value="NZ_JAJNOR010000007.1"/>
</dbReference>
<dbReference type="FunFam" id="3.40.50.1170:FF:000001">
    <property type="entry name" value="L-asparaginase 2"/>
    <property type="match status" value="1"/>
</dbReference>
<sequence>MKKVLLLSTGGTIASSPTENGLSPQIDGASMVRLIPELNGLCEIHYKELLSLDSTNIQPEEWASIAQAVFAGLSIFDGVVITHGTDTMAYTAAALSFMLQNLNKPVILTGSQIPIGEPNTDGKRNILDAFRAAADGRLAGVYLVFDGIIIHGCHARKTSSLGLHAFESINREPEGAIKDGKVILNREPALPSRKSLTLNDNFNPNVLLLKLVPGMKPELLEAIPQLGYRAVVLEAFGLGGIPNTRRNLLPPIKALIKREIPVAVTTQCIHDGCDLTVYDVGVEASKAGVLSAGTMTTEAAFAKLMWILGQTTDLNKIKELFNQDFFGEFAEN</sequence>
<evidence type="ECO:0000313" key="12">
    <source>
        <dbReference type="Proteomes" id="UP001299265"/>
    </source>
</evidence>
<dbReference type="InterPro" id="IPR027473">
    <property type="entry name" value="L-asparaginase_C"/>
</dbReference>
<dbReference type="PROSITE" id="PS00144">
    <property type="entry name" value="ASN_GLN_ASE_1"/>
    <property type="match status" value="1"/>
</dbReference>
<dbReference type="PROSITE" id="PS00917">
    <property type="entry name" value="ASN_GLN_ASE_2"/>
    <property type="match status" value="1"/>
</dbReference>
<feature type="binding site" evidence="6">
    <location>
        <begin position="85"/>
        <end position="86"/>
    </location>
    <ligand>
        <name>substrate</name>
    </ligand>
</feature>
<dbReference type="Pfam" id="PF17763">
    <property type="entry name" value="Asparaginase_C"/>
    <property type="match status" value="1"/>
</dbReference>